<evidence type="ECO:0000256" key="4">
    <source>
        <dbReference type="ARBA" id="ARBA00022692"/>
    </source>
</evidence>
<feature type="transmembrane region" description="Helical" evidence="7">
    <location>
        <begin position="191"/>
        <end position="212"/>
    </location>
</feature>
<dbReference type="RefSeq" id="WP_115849231.1">
    <property type="nucleotide sequence ID" value="NZ_QTUC01000001.1"/>
</dbReference>
<feature type="domain" description="ABC transmembrane type-1" evidence="9">
    <location>
        <begin position="99"/>
        <end position="316"/>
    </location>
</feature>
<keyword evidence="3" id="KW-1003">Cell membrane</keyword>
<evidence type="ECO:0000259" key="9">
    <source>
        <dbReference type="PROSITE" id="PS50928"/>
    </source>
</evidence>
<evidence type="ECO:0000256" key="6">
    <source>
        <dbReference type="ARBA" id="ARBA00023136"/>
    </source>
</evidence>
<feature type="region of interest" description="Disordered" evidence="8">
    <location>
        <begin position="1"/>
        <end position="29"/>
    </location>
</feature>
<dbReference type="Pfam" id="PF00528">
    <property type="entry name" value="BPD_transp_1"/>
    <property type="match status" value="1"/>
</dbReference>
<reference evidence="10 11" key="1">
    <citation type="submission" date="2018-08" db="EMBL/GenBank/DDBJ databases">
        <title>Sequencing the genomes of 1000 actinobacteria strains.</title>
        <authorList>
            <person name="Klenk H.-P."/>
        </authorList>
    </citation>
    <scope>NUCLEOTIDE SEQUENCE [LARGE SCALE GENOMIC DNA]</scope>
    <source>
        <strain evidence="10 11">DSM 22891</strain>
    </source>
</reference>
<dbReference type="InterPro" id="IPR051393">
    <property type="entry name" value="ABC_transporter_permease"/>
</dbReference>
<evidence type="ECO:0000313" key="11">
    <source>
        <dbReference type="Proteomes" id="UP000256485"/>
    </source>
</evidence>
<dbReference type="EMBL" id="QTUC01000001">
    <property type="protein sequence ID" value="REF35443.1"/>
    <property type="molecule type" value="Genomic_DNA"/>
</dbReference>
<dbReference type="PANTHER" id="PTHR30193:SF37">
    <property type="entry name" value="INNER MEMBRANE ABC TRANSPORTER PERMEASE PROTEIN YCJO"/>
    <property type="match status" value="1"/>
</dbReference>
<keyword evidence="4 7" id="KW-0812">Transmembrane</keyword>
<evidence type="ECO:0000256" key="8">
    <source>
        <dbReference type="SAM" id="MobiDB-lite"/>
    </source>
</evidence>
<dbReference type="CDD" id="cd06261">
    <property type="entry name" value="TM_PBP2"/>
    <property type="match status" value="1"/>
</dbReference>
<dbReference type="PROSITE" id="PS50928">
    <property type="entry name" value="ABC_TM1"/>
    <property type="match status" value="1"/>
</dbReference>
<feature type="transmembrane region" description="Helical" evidence="7">
    <location>
        <begin position="103"/>
        <end position="125"/>
    </location>
</feature>
<evidence type="ECO:0000256" key="1">
    <source>
        <dbReference type="ARBA" id="ARBA00004651"/>
    </source>
</evidence>
<dbReference type="AlphaFoldDB" id="A0A3D9V427"/>
<gene>
    <name evidence="10" type="ORF">DFJ64_0823</name>
</gene>
<name>A0A3D9V427_THECX</name>
<proteinExistence type="inferred from homology"/>
<comment type="caution">
    <text evidence="10">The sequence shown here is derived from an EMBL/GenBank/DDBJ whole genome shotgun (WGS) entry which is preliminary data.</text>
</comment>
<feature type="transmembrane region" description="Helical" evidence="7">
    <location>
        <begin position="41"/>
        <end position="70"/>
    </location>
</feature>
<dbReference type="Proteomes" id="UP000256485">
    <property type="component" value="Unassembled WGS sequence"/>
</dbReference>
<dbReference type="GO" id="GO:0005886">
    <property type="term" value="C:plasma membrane"/>
    <property type="evidence" value="ECO:0007669"/>
    <property type="project" value="UniProtKB-SubCell"/>
</dbReference>
<dbReference type="OrthoDB" id="3810889at2"/>
<evidence type="ECO:0000256" key="5">
    <source>
        <dbReference type="ARBA" id="ARBA00022989"/>
    </source>
</evidence>
<feature type="transmembrane region" description="Helical" evidence="7">
    <location>
        <begin position="295"/>
        <end position="315"/>
    </location>
</feature>
<keyword evidence="2 7" id="KW-0813">Transport</keyword>
<dbReference type="GO" id="GO:0055085">
    <property type="term" value="P:transmembrane transport"/>
    <property type="evidence" value="ECO:0007669"/>
    <property type="project" value="InterPro"/>
</dbReference>
<dbReference type="SUPFAM" id="SSF161098">
    <property type="entry name" value="MetI-like"/>
    <property type="match status" value="1"/>
</dbReference>
<comment type="subcellular location">
    <subcellularLocation>
        <location evidence="1 7">Cell membrane</location>
        <topology evidence="1 7">Multi-pass membrane protein</topology>
    </subcellularLocation>
</comment>
<feature type="transmembrane region" description="Helical" evidence="7">
    <location>
        <begin position="137"/>
        <end position="158"/>
    </location>
</feature>
<organism evidence="10 11">
    <name type="scientific">Thermasporomyces composti</name>
    <dbReference type="NCBI Taxonomy" id="696763"/>
    <lineage>
        <taxon>Bacteria</taxon>
        <taxon>Bacillati</taxon>
        <taxon>Actinomycetota</taxon>
        <taxon>Actinomycetes</taxon>
        <taxon>Propionibacteriales</taxon>
        <taxon>Nocardioidaceae</taxon>
        <taxon>Thermasporomyces</taxon>
    </lineage>
</organism>
<protein>
    <submittedName>
        <fullName evidence="10">Carbohydrate ABC transporter membrane protein 1 (CUT1 family)</fullName>
    </submittedName>
</protein>
<evidence type="ECO:0000256" key="2">
    <source>
        <dbReference type="ARBA" id="ARBA00022448"/>
    </source>
</evidence>
<feature type="transmembrane region" description="Helical" evidence="7">
    <location>
        <begin position="233"/>
        <end position="251"/>
    </location>
</feature>
<dbReference type="InterPro" id="IPR000515">
    <property type="entry name" value="MetI-like"/>
</dbReference>
<evidence type="ECO:0000256" key="7">
    <source>
        <dbReference type="RuleBase" id="RU363032"/>
    </source>
</evidence>
<feature type="compositionally biased region" description="Low complexity" evidence="8">
    <location>
        <begin position="1"/>
        <end position="22"/>
    </location>
</feature>
<evidence type="ECO:0000313" key="10">
    <source>
        <dbReference type="EMBL" id="REF35443.1"/>
    </source>
</evidence>
<dbReference type="Gene3D" id="1.10.3720.10">
    <property type="entry name" value="MetI-like"/>
    <property type="match status" value="1"/>
</dbReference>
<keyword evidence="5 7" id="KW-1133">Transmembrane helix</keyword>
<evidence type="ECO:0000256" key="3">
    <source>
        <dbReference type="ARBA" id="ARBA00022475"/>
    </source>
</evidence>
<keyword evidence="6 7" id="KW-0472">Membrane</keyword>
<dbReference type="InterPro" id="IPR035906">
    <property type="entry name" value="MetI-like_sf"/>
</dbReference>
<accession>A0A3D9V427</accession>
<dbReference type="PANTHER" id="PTHR30193">
    <property type="entry name" value="ABC TRANSPORTER PERMEASE PROTEIN"/>
    <property type="match status" value="1"/>
</dbReference>
<keyword evidence="11" id="KW-1185">Reference proteome</keyword>
<comment type="similarity">
    <text evidence="7">Belongs to the binding-protein-dependent transport system permease family.</text>
</comment>
<sequence>MNADTRTVGSAAARSRRSSSVGRGPGQNRRSLRARLRENRAFYLTIAPFFVLFALFGAFPIVASFAVSFVRWDGLSEPEFVGLGNYLILAEDPVFRKAIWNTIYIWLGSTVATMALAFGLAYLINEYVLVAKGFFRVVYLFPLLVAPAVTGIIASVMFSSHAGIVNAVLSLLSDERVTFDWLRSTFWIKPLVILLIVWRWTGWHLIIFMAGLQAIPRDLYNAARVDGANERQVFRHVTLPLMVPFILYSAISSTVGAFQLFDEPYVLTNGTYGTANSAQVLGTYLYQSAFQEFKFGLASATSYVIFALILVFSLINARLLRRQA</sequence>